<evidence type="ECO:0000313" key="1">
    <source>
        <dbReference type="EMBL" id="SMQ99622.1"/>
    </source>
</evidence>
<dbReference type="RefSeq" id="WP_088061505.1">
    <property type="nucleotide sequence ID" value="NZ_JBHRVC010000001.1"/>
</dbReference>
<dbReference type="EMBL" id="LT853882">
    <property type="protein sequence ID" value="SMQ99622.1"/>
    <property type="molecule type" value="Genomic_DNA"/>
</dbReference>
<organism evidence="1 2">
    <name type="scientific">Xanthomonas fragariae</name>
    <dbReference type="NCBI Taxonomy" id="48664"/>
    <lineage>
        <taxon>Bacteria</taxon>
        <taxon>Pseudomonadati</taxon>
        <taxon>Pseudomonadota</taxon>
        <taxon>Gammaproteobacteria</taxon>
        <taxon>Lysobacterales</taxon>
        <taxon>Lysobacteraceae</taxon>
        <taxon>Xanthomonas</taxon>
    </lineage>
</organism>
<gene>
    <name evidence="1" type="ORF">PD885_02384</name>
</gene>
<reference evidence="1 2" key="1">
    <citation type="submission" date="2017-05" db="EMBL/GenBank/DDBJ databases">
        <authorList>
            <person name="Blom J."/>
        </authorList>
    </citation>
    <scope>NUCLEOTIDE SEQUENCE [LARGE SCALE GENOMIC DNA]</scope>
    <source>
        <strain evidence="1">PD885</strain>
    </source>
</reference>
<sequence>MNMPNTPSQVIRTALTPRVVLAVMILGLAWPLAGCGQSKQEGKMSGLTAVVFNYSDEPIAAIKVDGETLGGPFESARPGDVKGGGRDCCTSLDPHRKELPVIVQPAIGGEYLIQAVVEQPWPKDANTVIVHILPKRKVVIETTLGASIAPRSDLLNARLAELGIKKEVNADEYMLPGRSSYSEYMEVKKQ</sequence>
<proteinExistence type="predicted"/>
<keyword evidence="2" id="KW-1185">Reference proteome</keyword>
<dbReference type="Proteomes" id="UP000195877">
    <property type="component" value="Chromosome 1"/>
</dbReference>
<evidence type="ECO:0008006" key="3">
    <source>
        <dbReference type="Google" id="ProtNLM"/>
    </source>
</evidence>
<protein>
    <recommendedName>
        <fullName evidence="3">DUF3304 domain-containing protein</fullName>
    </recommendedName>
</protein>
<evidence type="ECO:0000313" key="2">
    <source>
        <dbReference type="Proteomes" id="UP000195877"/>
    </source>
</evidence>
<name>A0ABY1RQT6_9XANT</name>
<accession>A0ABY1RQT6</accession>